<dbReference type="InterPro" id="IPR013525">
    <property type="entry name" value="ABC2_TM"/>
</dbReference>
<comment type="caution">
    <text evidence="10">The sequence shown here is derived from an EMBL/GenBank/DDBJ whole genome shotgun (WGS) entry which is preliminary data.</text>
</comment>
<dbReference type="InterPro" id="IPR051449">
    <property type="entry name" value="ABC-2_transporter_component"/>
</dbReference>
<evidence type="ECO:0000256" key="6">
    <source>
        <dbReference type="ARBA" id="ARBA00022989"/>
    </source>
</evidence>
<feature type="transmembrane region" description="Helical" evidence="8">
    <location>
        <begin position="268"/>
        <end position="290"/>
    </location>
</feature>
<dbReference type="Proteomes" id="UP000700732">
    <property type="component" value="Unassembled WGS sequence"/>
</dbReference>
<keyword evidence="11" id="KW-1185">Reference proteome</keyword>
<dbReference type="InterPro" id="IPR047817">
    <property type="entry name" value="ABC2_TM_bact-type"/>
</dbReference>
<keyword evidence="3 8" id="KW-0813">Transport</keyword>
<feature type="transmembrane region" description="Helical" evidence="8">
    <location>
        <begin position="296"/>
        <end position="315"/>
    </location>
</feature>
<feature type="transmembrane region" description="Helical" evidence="8">
    <location>
        <begin position="185"/>
        <end position="208"/>
    </location>
</feature>
<dbReference type="PANTHER" id="PTHR30294:SF46">
    <property type="entry name" value="ABC TRANSPORTER PERMEASE"/>
    <property type="match status" value="1"/>
</dbReference>
<keyword evidence="5 8" id="KW-0812">Transmembrane</keyword>
<keyword evidence="6 8" id="KW-1133">Transmembrane helix</keyword>
<accession>A0ABR6W9L1</accession>
<dbReference type="PANTHER" id="PTHR30294">
    <property type="entry name" value="MEMBRANE COMPONENT OF ABC TRANSPORTER YHHJ-RELATED"/>
    <property type="match status" value="1"/>
</dbReference>
<protein>
    <recommendedName>
        <fullName evidence="8">Transport permease protein</fullName>
    </recommendedName>
</protein>
<evidence type="ECO:0000313" key="10">
    <source>
        <dbReference type="EMBL" id="MBC3793245.1"/>
    </source>
</evidence>
<name>A0ABR6W9L1_9BACT</name>
<evidence type="ECO:0000256" key="8">
    <source>
        <dbReference type="RuleBase" id="RU361157"/>
    </source>
</evidence>
<gene>
    <name evidence="10" type="ORF">FH603_3762</name>
</gene>
<feature type="transmembrane region" description="Helical" evidence="8">
    <location>
        <begin position="236"/>
        <end position="256"/>
    </location>
</feature>
<comment type="similarity">
    <text evidence="2 8">Belongs to the ABC-2 integral membrane protein family.</text>
</comment>
<dbReference type="Gene3D" id="3.40.1710.10">
    <property type="entry name" value="abc type-2 transporter like domain"/>
    <property type="match status" value="1"/>
</dbReference>
<dbReference type="Pfam" id="PF12698">
    <property type="entry name" value="ABC2_membrane_3"/>
    <property type="match status" value="1"/>
</dbReference>
<evidence type="ECO:0000256" key="4">
    <source>
        <dbReference type="ARBA" id="ARBA00022475"/>
    </source>
</evidence>
<sequence>MKTFFRLLMREFRQFSRNGVAVAVFLGGPVLFGLLVGYTYTNATVTDLPIAVVDLNGTALSGKVVDALADNPTVKLVTVFPDETAARRAFETGQFEAVVTIPGNFEEAIQQRRTPEVEVDLNMANILTANFVSRAVQTTLSTLNAGIEIEGSMKRGVPVLEARNQFQAFSINNTRYFNTSGNYGYYMLPGVTGAIIQQVFLLVLALAFSKEFEENTFGQLTEQTRWSGVVLLTKTLPYWIMGAGVWAFVLGVLFPLFRLPDVGSLPALLTLVAAFTLALTGLGILISILIPNQLRATEILMIVATPAFIISGYSWPTSQMPVLLQYIAQAIPLTHYLSALRNVFFLKAPLSVIQPQVQTLFLYGIVMLLLAWLTLWWKMRQYKLVTPPPSLVEQPG</sequence>
<evidence type="ECO:0000256" key="1">
    <source>
        <dbReference type="ARBA" id="ARBA00004651"/>
    </source>
</evidence>
<comment type="subcellular location">
    <subcellularLocation>
        <location evidence="1 8">Cell membrane</location>
        <topology evidence="1 8">Multi-pass membrane protein</topology>
    </subcellularLocation>
</comment>
<keyword evidence="4 8" id="KW-1003">Cell membrane</keyword>
<dbReference type="PROSITE" id="PS51012">
    <property type="entry name" value="ABC_TM2"/>
    <property type="match status" value="1"/>
</dbReference>
<dbReference type="PRINTS" id="PR00164">
    <property type="entry name" value="ABC2TRNSPORT"/>
</dbReference>
<evidence type="ECO:0000256" key="5">
    <source>
        <dbReference type="ARBA" id="ARBA00022692"/>
    </source>
</evidence>
<evidence type="ECO:0000313" key="11">
    <source>
        <dbReference type="Proteomes" id="UP000700732"/>
    </source>
</evidence>
<evidence type="ECO:0000256" key="3">
    <source>
        <dbReference type="ARBA" id="ARBA00022448"/>
    </source>
</evidence>
<evidence type="ECO:0000256" key="7">
    <source>
        <dbReference type="ARBA" id="ARBA00023136"/>
    </source>
</evidence>
<dbReference type="InterPro" id="IPR000412">
    <property type="entry name" value="ABC_2_transport"/>
</dbReference>
<feature type="transmembrane region" description="Helical" evidence="8">
    <location>
        <begin position="20"/>
        <end position="40"/>
    </location>
</feature>
<proteinExistence type="inferred from homology"/>
<keyword evidence="7 8" id="KW-0472">Membrane</keyword>
<evidence type="ECO:0000256" key="2">
    <source>
        <dbReference type="ARBA" id="ARBA00007783"/>
    </source>
</evidence>
<evidence type="ECO:0000259" key="9">
    <source>
        <dbReference type="PROSITE" id="PS51012"/>
    </source>
</evidence>
<organism evidence="10 11">
    <name type="scientific">Spirosoma utsteinense</name>
    <dbReference type="NCBI Taxonomy" id="2585773"/>
    <lineage>
        <taxon>Bacteria</taxon>
        <taxon>Pseudomonadati</taxon>
        <taxon>Bacteroidota</taxon>
        <taxon>Cytophagia</taxon>
        <taxon>Cytophagales</taxon>
        <taxon>Cytophagaceae</taxon>
        <taxon>Spirosoma</taxon>
    </lineage>
</organism>
<feature type="domain" description="ABC transmembrane type-2" evidence="9">
    <location>
        <begin position="153"/>
        <end position="378"/>
    </location>
</feature>
<dbReference type="EMBL" id="VFIA01000024">
    <property type="protein sequence ID" value="MBC3793245.1"/>
    <property type="molecule type" value="Genomic_DNA"/>
</dbReference>
<reference evidence="10 11" key="1">
    <citation type="submission" date="2019-06" db="EMBL/GenBank/DDBJ databases">
        <title>Spirosoma utsteinense sp. nov. isolated from Antarctic ice-free soils.</title>
        <authorList>
            <person name="Tahon G."/>
        </authorList>
    </citation>
    <scope>NUCLEOTIDE SEQUENCE [LARGE SCALE GENOMIC DNA]</scope>
    <source>
        <strain evidence="10 11">LMG 31447</strain>
    </source>
</reference>
<dbReference type="RefSeq" id="WP_186739041.1">
    <property type="nucleotide sequence ID" value="NZ_VFIA01000024.1"/>
</dbReference>
<feature type="transmembrane region" description="Helical" evidence="8">
    <location>
        <begin position="360"/>
        <end position="377"/>
    </location>
</feature>